<protein>
    <recommendedName>
        <fullName evidence="4">Translation initiation factor 3 C-terminal domain-containing protein</fullName>
    </recommendedName>
</protein>
<keyword evidence="6" id="KW-1185">Reference proteome</keyword>
<dbReference type="SUPFAM" id="SSF55200">
    <property type="entry name" value="Translation initiation factor IF3, C-terminal domain"/>
    <property type="match status" value="1"/>
</dbReference>
<organism evidence="5 6">
    <name type="scientific">Clitoria ternatea</name>
    <name type="common">Butterfly pea</name>
    <dbReference type="NCBI Taxonomy" id="43366"/>
    <lineage>
        <taxon>Eukaryota</taxon>
        <taxon>Viridiplantae</taxon>
        <taxon>Streptophyta</taxon>
        <taxon>Embryophyta</taxon>
        <taxon>Tracheophyta</taxon>
        <taxon>Spermatophyta</taxon>
        <taxon>Magnoliopsida</taxon>
        <taxon>eudicotyledons</taxon>
        <taxon>Gunneridae</taxon>
        <taxon>Pentapetalae</taxon>
        <taxon>rosids</taxon>
        <taxon>fabids</taxon>
        <taxon>Fabales</taxon>
        <taxon>Fabaceae</taxon>
        <taxon>Papilionoideae</taxon>
        <taxon>50 kb inversion clade</taxon>
        <taxon>NPAAA clade</taxon>
        <taxon>indigoferoid/millettioid clade</taxon>
        <taxon>Phaseoleae</taxon>
        <taxon>Clitoria</taxon>
    </lineage>
</organism>
<feature type="domain" description="Translation initiation factor 3 C-terminal" evidence="4">
    <location>
        <begin position="55"/>
        <end position="137"/>
    </location>
</feature>
<dbReference type="InterPro" id="IPR001288">
    <property type="entry name" value="Translation_initiation_fac_3"/>
</dbReference>
<gene>
    <name evidence="5" type="ORF">RJT34_15224</name>
</gene>
<reference evidence="5 6" key="1">
    <citation type="submission" date="2024-01" db="EMBL/GenBank/DDBJ databases">
        <title>The genomes of 5 underutilized Papilionoideae crops provide insights into root nodulation and disease resistance.</title>
        <authorList>
            <person name="Yuan L."/>
        </authorList>
    </citation>
    <scope>NUCLEOTIDE SEQUENCE [LARGE SCALE GENOMIC DNA]</scope>
    <source>
        <strain evidence="5">LY-2023</strain>
        <tissue evidence="5">Leaf</tissue>
    </source>
</reference>
<dbReference type="Pfam" id="PF00707">
    <property type="entry name" value="IF3_C"/>
    <property type="match status" value="1"/>
</dbReference>
<dbReference type="AlphaFoldDB" id="A0AAN9PN11"/>
<dbReference type="InterPro" id="IPR019815">
    <property type="entry name" value="Translation_initiation_fac_3_C"/>
</dbReference>
<keyword evidence="2" id="KW-0396">Initiation factor</keyword>
<keyword evidence="3" id="KW-0648">Protein biosynthesis</keyword>
<dbReference type="EMBL" id="JAYKXN010000003">
    <property type="protein sequence ID" value="KAK7304146.1"/>
    <property type="molecule type" value="Genomic_DNA"/>
</dbReference>
<dbReference type="GO" id="GO:0043022">
    <property type="term" value="F:ribosome binding"/>
    <property type="evidence" value="ECO:0007669"/>
    <property type="project" value="TreeGrafter"/>
</dbReference>
<dbReference type="GO" id="GO:0032790">
    <property type="term" value="P:ribosome disassembly"/>
    <property type="evidence" value="ECO:0007669"/>
    <property type="project" value="TreeGrafter"/>
</dbReference>
<evidence type="ECO:0000256" key="3">
    <source>
        <dbReference type="ARBA" id="ARBA00022917"/>
    </source>
</evidence>
<dbReference type="Gene3D" id="3.30.110.10">
    <property type="entry name" value="Translation initiation factor 3 (IF-3), C-terminal domain"/>
    <property type="match status" value="1"/>
</dbReference>
<evidence type="ECO:0000259" key="4">
    <source>
        <dbReference type="Pfam" id="PF00707"/>
    </source>
</evidence>
<dbReference type="GO" id="GO:0003743">
    <property type="term" value="F:translation initiation factor activity"/>
    <property type="evidence" value="ECO:0007669"/>
    <property type="project" value="UniProtKB-KW"/>
</dbReference>
<dbReference type="PANTHER" id="PTHR10938">
    <property type="entry name" value="TRANSLATION INITIATION FACTOR IF-3"/>
    <property type="match status" value="1"/>
</dbReference>
<evidence type="ECO:0000313" key="5">
    <source>
        <dbReference type="EMBL" id="KAK7304146.1"/>
    </source>
</evidence>
<evidence type="ECO:0000313" key="6">
    <source>
        <dbReference type="Proteomes" id="UP001359559"/>
    </source>
</evidence>
<dbReference type="NCBIfam" id="TIGR00168">
    <property type="entry name" value="infC"/>
    <property type="match status" value="1"/>
</dbReference>
<proteinExistence type="inferred from homology"/>
<evidence type="ECO:0000256" key="1">
    <source>
        <dbReference type="ARBA" id="ARBA00005439"/>
    </source>
</evidence>
<dbReference type="PANTHER" id="PTHR10938:SF0">
    <property type="entry name" value="TRANSLATION INITIATION FACTOR IF-3, MITOCHONDRIAL"/>
    <property type="match status" value="1"/>
</dbReference>
<comment type="similarity">
    <text evidence="1">Belongs to the IF-3 family.</text>
</comment>
<name>A0AAN9PN11_CLITE</name>
<sequence length="174" mass="19751">MSSYTSKLSSNLNQLFRLSNLLPSHSPSQPSASVRLIDGNHNMVILSPDADPPVVKMMDYRYSINQHDYSVRLKAARKFLKDGDKVKVIVNLKGRENEFRNIAIELIKRFQSDVGELATEETKSFRDRNIFIVMVPNKGALQKAQDLPKRRVKSEADEVSMVSSHNGIFFVIVE</sequence>
<dbReference type="Proteomes" id="UP001359559">
    <property type="component" value="Unassembled WGS sequence"/>
</dbReference>
<accession>A0AAN9PN11</accession>
<evidence type="ECO:0000256" key="2">
    <source>
        <dbReference type="ARBA" id="ARBA00022540"/>
    </source>
</evidence>
<comment type="caution">
    <text evidence="5">The sequence shown here is derived from an EMBL/GenBank/DDBJ whole genome shotgun (WGS) entry which is preliminary data.</text>
</comment>
<dbReference type="InterPro" id="IPR036788">
    <property type="entry name" value="T_IF-3_C_sf"/>
</dbReference>